<dbReference type="HOGENOM" id="CLU_047639_6_2_1"/>
<evidence type="ECO:0000313" key="4">
    <source>
        <dbReference type="EMBL" id="KDR78242.1"/>
    </source>
</evidence>
<dbReference type="CDD" id="cd22191">
    <property type="entry name" value="DPBB_RlpA_EXP_N-like"/>
    <property type="match status" value="1"/>
</dbReference>
<proteinExistence type="predicted"/>
<dbReference type="EMBL" id="KL142375">
    <property type="protein sequence ID" value="KDR78242.1"/>
    <property type="molecule type" value="Genomic_DNA"/>
</dbReference>
<dbReference type="AlphaFoldDB" id="A0A067T797"/>
<gene>
    <name evidence="4" type="ORF">GALMADRAFT_209653</name>
</gene>
<feature type="signal peptide" evidence="2">
    <location>
        <begin position="1"/>
        <end position="19"/>
    </location>
</feature>
<reference evidence="5" key="1">
    <citation type="journal article" date="2014" name="Proc. Natl. Acad. Sci. U.S.A.">
        <title>Extensive sampling of basidiomycete genomes demonstrates inadequacy of the white-rot/brown-rot paradigm for wood decay fungi.</title>
        <authorList>
            <person name="Riley R."/>
            <person name="Salamov A.A."/>
            <person name="Brown D.W."/>
            <person name="Nagy L.G."/>
            <person name="Floudas D."/>
            <person name="Held B.W."/>
            <person name="Levasseur A."/>
            <person name="Lombard V."/>
            <person name="Morin E."/>
            <person name="Otillar R."/>
            <person name="Lindquist E.A."/>
            <person name="Sun H."/>
            <person name="LaButti K.M."/>
            <person name="Schmutz J."/>
            <person name="Jabbour D."/>
            <person name="Luo H."/>
            <person name="Baker S.E."/>
            <person name="Pisabarro A.G."/>
            <person name="Walton J.D."/>
            <person name="Blanchette R.A."/>
            <person name="Henrissat B."/>
            <person name="Martin F."/>
            <person name="Cullen D."/>
            <person name="Hibbett D.S."/>
            <person name="Grigoriev I.V."/>
        </authorList>
    </citation>
    <scope>NUCLEOTIDE SEQUENCE [LARGE SCALE GENOMIC DNA]</scope>
    <source>
        <strain evidence="5">CBS 339.88</strain>
    </source>
</reference>
<name>A0A067T797_GALM3</name>
<organism evidence="4 5">
    <name type="scientific">Galerina marginata (strain CBS 339.88)</name>
    <dbReference type="NCBI Taxonomy" id="685588"/>
    <lineage>
        <taxon>Eukaryota</taxon>
        <taxon>Fungi</taxon>
        <taxon>Dikarya</taxon>
        <taxon>Basidiomycota</taxon>
        <taxon>Agaricomycotina</taxon>
        <taxon>Agaricomycetes</taxon>
        <taxon>Agaricomycetidae</taxon>
        <taxon>Agaricales</taxon>
        <taxon>Agaricineae</taxon>
        <taxon>Strophariaceae</taxon>
        <taxon>Galerina</taxon>
    </lineage>
</organism>
<feature type="domain" description="RlpA-like protein double-psi beta-barrel" evidence="3">
    <location>
        <begin position="22"/>
        <end position="108"/>
    </location>
</feature>
<keyword evidence="1 2" id="KW-0732">Signal</keyword>
<feature type="chain" id="PRO_5001649253" description="RlpA-like protein double-psi beta-barrel domain-containing protein" evidence="2">
    <location>
        <begin position="20"/>
        <end position="112"/>
    </location>
</feature>
<dbReference type="PANTHER" id="PTHR31836">
    <property type="match status" value="1"/>
</dbReference>
<dbReference type="InterPro" id="IPR051477">
    <property type="entry name" value="Expansin_CellWall"/>
</dbReference>
<dbReference type="STRING" id="685588.A0A067T797"/>
<evidence type="ECO:0000256" key="2">
    <source>
        <dbReference type="SAM" id="SignalP"/>
    </source>
</evidence>
<dbReference type="Proteomes" id="UP000027222">
    <property type="component" value="Unassembled WGS sequence"/>
</dbReference>
<dbReference type="Gene3D" id="2.40.40.10">
    <property type="entry name" value="RlpA-like domain"/>
    <property type="match status" value="1"/>
</dbReference>
<dbReference type="PANTHER" id="PTHR31836:SF28">
    <property type="entry name" value="SRCR DOMAIN-CONTAINING PROTEIN-RELATED"/>
    <property type="match status" value="1"/>
</dbReference>
<dbReference type="SUPFAM" id="SSF50685">
    <property type="entry name" value="Barwin-like endoglucanases"/>
    <property type="match status" value="1"/>
</dbReference>
<evidence type="ECO:0000313" key="5">
    <source>
        <dbReference type="Proteomes" id="UP000027222"/>
    </source>
</evidence>
<dbReference type="OrthoDB" id="406505at2759"/>
<protein>
    <recommendedName>
        <fullName evidence="3">RlpA-like protein double-psi beta-barrel domain-containing protein</fullName>
    </recommendedName>
</protein>
<dbReference type="PROSITE" id="PS51257">
    <property type="entry name" value="PROKAR_LIPOPROTEIN"/>
    <property type="match status" value="1"/>
</dbReference>
<dbReference type="InterPro" id="IPR009009">
    <property type="entry name" value="RlpA-like_DPBB"/>
</dbReference>
<dbReference type="Pfam" id="PF03330">
    <property type="entry name" value="DPBB_1"/>
    <property type="match status" value="1"/>
</dbReference>
<dbReference type="InterPro" id="IPR036908">
    <property type="entry name" value="RlpA-like_sf"/>
</dbReference>
<evidence type="ECO:0000259" key="3">
    <source>
        <dbReference type="Pfam" id="PF03330"/>
    </source>
</evidence>
<evidence type="ECO:0000256" key="1">
    <source>
        <dbReference type="ARBA" id="ARBA00022729"/>
    </source>
</evidence>
<sequence>MQLTKYFFALSAVLGMVNAFRGDATFFAPGLGACGQHNNDNDLIVALSAPKYGNGSNCGKRIKVNYKGKSVTVKVVDKCPGCASNDIDLSPAAFSRLANQDLGRIKVDWNFV</sequence>
<keyword evidence="5" id="KW-1185">Reference proteome</keyword>
<accession>A0A067T797</accession>